<evidence type="ECO:0000256" key="5">
    <source>
        <dbReference type="ARBA" id="ARBA00023239"/>
    </source>
</evidence>
<dbReference type="CDD" id="cd04731">
    <property type="entry name" value="HisF"/>
    <property type="match status" value="1"/>
</dbReference>
<protein>
    <recommendedName>
        <fullName evidence="2">imidazole glycerol-phosphate synthase</fullName>
        <ecNumber evidence="2">4.3.2.10</ecNumber>
    </recommendedName>
</protein>
<evidence type="ECO:0000256" key="3">
    <source>
        <dbReference type="ARBA" id="ARBA00022605"/>
    </source>
</evidence>
<organism evidence="7">
    <name type="scientific">freshwater metagenome</name>
    <dbReference type="NCBI Taxonomy" id="449393"/>
    <lineage>
        <taxon>unclassified sequences</taxon>
        <taxon>metagenomes</taxon>
        <taxon>ecological metagenomes</taxon>
    </lineage>
</organism>
<evidence type="ECO:0000256" key="2">
    <source>
        <dbReference type="ARBA" id="ARBA00012809"/>
    </source>
</evidence>
<dbReference type="PANTHER" id="PTHR21235:SF2">
    <property type="entry name" value="IMIDAZOLE GLYCEROL PHOSPHATE SYNTHASE HISHF"/>
    <property type="match status" value="1"/>
</dbReference>
<keyword evidence="3" id="KW-0028">Amino-acid biosynthesis</keyword>
<comment type="catalytic activity">
    <reaction evidence="6">
        <text>5-[(5-phospho-1-deoxy-D-ribulos-1-ylimino)methylamino]-1-(5-phospho-beta-D-ribosyl)imidazole-4-carboxamide + L-glutamine = D-erythro-1-(imidazol-4-yl)glycerol 3-phosphate + 5-amino-1-(5-phospho-beta-D-ribosyl)imidazole-4-carboxamide + L-glutamate + H(+)</text>
        <dbReference type="Rhea" id="RHEA:24793"/>
        <dbReference type="ChEBI" id="CHEBI:15378"/>
        <dbReference type="ChEBI" id="CHEBI:29985"/>
        <dbReference type="ChEBI" id="CHEBI:58278"/>
        <dbReference type="ChEBI" id="CHEBI:58359"/>
        <dbReference type="ChEBI" id="CHEBI:58475"/>
        <dbReference type="ChEBI" id="CHEBI:58525"/>
        <dbReference type="EC" id="4.3.2.10"/>
    </reaction>
</comment>
<proteinExistence type="predicted"/>
<evidence type="ECO:0000256" key="4">
    <source>
        <dbReference type="ARBA" id="ARBA00023102"/>
    </source>
</evidence>
<dbReference type="PANTHER" id="PTHR21235">
    <property type="entry name" value="IMIDAZOLE GLYCEROL PHOSPHATE SYNTHASE SUBUNIT HISF/H IGP SYNTHASE SUBUNIT HISF/H"/>
    <property type="match status" value="1"/>
</dbReference>
<comment type="pathway">
    <text evidence="1">Amino-acid biosynthesis; L-histidine biosynthesis; L-histidine from 5-phospho-alpha-D-ribose 1-diphosphate: step 5/9.</text>
</comment>
<keyword evidence="5" id="KW-0456">Lyase</keyword>
<dbReference type="GO" id="GO:0000107">
    <property type="term" value="F:imidazoleglycerol-phosphate synthase activity"/>
    <property type="evidence" value="ECO:0007669"/>
    <property type="project" value="InterPro"/>
</dbReference>
<accession>A0A6J7LKM7</accession>
<dbReference type="InterPro" id="IPR013785">
    <property type="entry name" value="Aldolase_TIM"/>
</dbReference>
<dbReference type="Gene3D" id="3.20.20.70">
    <property type="entry name" value="Aldolase class I"/>
    <property type="match status" value="1"/>
</dbReference>
<dbReference type="InterPro" id="IPR050064">
    <property type="entry name" value="IGPS_HisA/HisF"/>
</dbReference>
<dbReference type="GO" id="GO:0000105">
    <property type="term" value="P:L-histidine biosynthetic process"/>
    <property type="evidence" value="ECO:0007669"/>
    <property type="project" value="UniProtKB-UniPathway"/>
</dbReference>
<sequence length="285" mass="30483">MGVEAPHLGDSGDVTQQTGIPAASVPALAVRDRRVRMIARLEVKGTNLIKGIHLEGLRRVGSPVEFARRYYDLGIDEILFMDVVASLYGRNQLLEIVRETAEHVFAPITVGGGVRSVADFEALLRSGADKVALNTEATKNPLLLKELALRFGSQSVVLSIEALRVAPGKWETLTDNGRERTGRDVIAWVQEAADLGVGEALITSIDKEGTGSGFDVDLMREVTECVNIPVIASGGMGSVHDFVALASTADVNGIAIADALHYNRVTLDEIRATARGMGLDVRSLA</sequence>
<evidence type="ECO:0000313" key="7">
    <source>
        <dbReference type="EMBL" id="CAB4967303.1"/>
    </source>
</evidence>
<dbReference type="AlphaFoldDB" id="A0A6J7LKM7"/>
<dbReference type="InterPro" id="IPR006062">
    <property type="entry name" value="His_biosynth"/>
</dbReference>
<evidence type="ECO:0000256" key="6">
    <source>
        <dbReference type="ARBA" id="ARBA00047838"/>
    </source>
</evidence>
<dbReference type="InterPro" id="IPR011060">
    <property type="entry name" value="RibuloseP-bd_barrel"/>
</dbReference>
<gene>
    <name evidence="7" type="ORF">UFOPK3772_02936</name>
</gene>
<dbReference type="UniPathway" id="UPA00031">
    <property type="reaction ID" value="UER00010"/>
</dbReference>
<dbReference type="Pfam" id="PF00977">
    <property type="entry name" value="His_biosynth"/>
    <property type="match status" value="1"/>
</dbReference>
<keyword evidence="4" id="KW-0368">Histidine biosynthesis</keyword>
<reference evidence="7" key="1">
    <citation type="submission" date="2020-05" db="EMBL/GenBank/DDBJ databases">
        <authorList>
            <person name="Chiriac C."/>
            <person name="Salcher M."/>
            <person name="Ghai R."/>
            <person name="Kavagutti S V."/>
        </authorList>
    </citation>
    <scope>NUCLEOTIDE SEQUENCE</scope>
</reference>
<evidence type="ECO:0000256" key="1">
    <source>
        <dbReference type="ARBA" id="ARBA00005091"/>
    </source>
</evidence>
<name>A0A6J7LKM7_9ZZZZ</name>
<dbReference type="EC" id="4.3.2.10" evidence="2"/>
<dbReference type="SUPFAM" id="SSF51366">
    <property type="entry name" value="Ribulose-phoshate binding barrel"/>
    <property type="match status" value="1"/>
</dbReference>
<dbReference type="GO" id="GO:0016829">
    <property type="term" value="F:lyase activity"/>
    <property type="evidence" value="ECO:0007669"/>
    <property type="project" value="UniProtKB-KW"/>
</dbReference>
<dbReference type="EMBL" id="CAFBNE010000138">
    <property type="protein sequence ID" value="CAB4967303.1"/>
    <property type="molecule type" value="Genomic_DNA"/>
</dbReference>
<dbReference type="InterPro" id="IPR004651">
    <property type="entry name" value="HisF"/>
</dbReference>